<feature type="non-terminal residue" evidence="2">
    <location>
        <position position="1"/>
    </location>
</feature>
<feature type="region of interest" description="Disordered" evidence="1">
    <location>
        <begin position="1"/>
        <end position="113"/>
    </location>
</feature>
<feature type="compositionally biased region" description="Polar residues" evidence="1">
    <location>
        <begin position="1"/>
        <end position="10"/>
    </location>
</feature>
<evidence type="ECO:0000256" key="1">
    <source>
        <dbReference type="SAM" id="MobiDB-lite"/>
    </source>
</evidence>
<gene>
    <name evidence="2" type="ORF">EWB00_002031</name>
</gene>
<dbReference type="AlphaFoldDB" id="A0A4Z2CK23"/>
<organism evidence="2 3">
    <name type="scientific">Schistosoma japonicum</name>
    <name type="common">Blood fluke</name>
    <dbReference type="NCBI Taxonomy" id="6182"/>
    <lineage>
        <taxon>Eukaryota</taxon>
        <taxon>Metazoa</taxon>
        <taxon>Spiralia</taxon>
        <taxon>Lophotrochozoa</taxon>
        <taxon>Platyhelminthes</taxon>
        <taxon>Trematoda</taxon>
        <taxon>Digenea</taxon>
        <taxon>Strigeidida</taxon>
        <taxon>Schistosomatoidea</taxon>
        <taxon>Schistosomatidae</taxon>
        <taxon>Schistosoma</taxon>
    </lineage>
</organism>
<dbReference type="Proteomes" id="UP000311919">
    <property type="component" value="Unassembled WGS sequence"/>
</dbReference>
<accession>A0A4Z2CK23</accession>
<dbReference type="EMBL" id="SKCS01001571">
    <property type="protein sequence ID" value="TNN04526.1"/>
    <property type="molecule type" value="Genomic_DNA"/>
</dbReference>
<proteinExistence type="predicted"/>
<keyword evidence="3" id="KW-1185">Reference proteome</keyword>
<protein>
    <submittedName>
        <fullName evidence="2">Uncharacterized protein</fullName>
    </submittedName>
</protein>
<feature type="compositionally biased region" description="Basic and acidic residues" evidence="1">
    <location>
        <begin position="64"/>
        <end position="73"/>
    </location>
</feature>
<sequence length="113" mass="12905">QRQSWTNPLSTFPAKEWPPGGSDPETQERGSEPPNSMHLPLQEESLPAEMFLTHWTQKSWYSQDADRGPKESTMETSFNRDQLEHLTPEISSAKGKEESRKRNLSKAPHSQNS</sequence>
<feature type="non-terminal residue" evidence="2">
    <location>
        <position position="113"/>
    </location>
</feature>
<name>A0A4Z2CK23_SCHJA</name>
<evidence type="ECO:0000313" key="3">
    <source>
        <dbReference type="Proteomes" id="UP000311919"/>
    </source>
</evidence>
<evidence type="ECO:0000313" key="2">
    <source>
        <dbReference type="EMBL" id="TNN04526.1"/>
    </source>
</evidence>
<reference evidence="2 3" key="1">
    <citation type="submission" date="2019-03" db="EMBL/GenBank/DDBJ databases">
        <title>An improved genome assembly of the fluke Schistosoma japonicum.</title>
        <authorList>
            <person name="Hu W."/>
            <person name="Luo F."/>
            <person name="Yin M."/>
            <person name="Mo X."/>
            <person name="Sun C."/>
            <person name="Wu Q."/>
            <person name="Zhu B."/>
            <person name="Xiang M."/>
            <person name="Wang J."/>
            <person name="Wang Y."/>
            <person name="Zhang T."/>
            <person name="Xu B."/>
            <person name="Zheng H."/>
            <person name="Feng Z."/>
        </authorList>
    </citation>
    <scope>NUCLEOTIDE SEQUENCE [LARGE SCALE GENOMIC DNA]</scope>
    <source>
        <strain evidence="2">HuSjv2</strain>
        <tissue evidence="2">Worms</tissue>
    </source>
</reference>
<comment type="caution">
    <text evidence="2">The sequence shown here is derived from an EMBL/GenBank/DDBJ whole genome shotgun (WGS) entry which is preliminary data.</text>
</comment>